<dbReference type="EnsemblPlants" id="Bo8g068060.1">
    <property type="protein sequence ID" value="Bo8g068060.1"/>
    <property type="gene ID" value="Bo8g068060"/>
</dbReference>
<keyword evidence="6" id="KW-0238">DNA-binding</keyword>
<dbReference type="STRING" id="109376.A0A0D3DQ92"/>
<evidence type="ECO:0000256" key="12">
    <source>
        <dbReference type="SAM" id="Phobius"/>
    </source>
</evidence>
<evidence type="ECO:0000256" key="11">
    <source>
        <dbReference type="SAM" id="MobiDB-lite"/>
    </source>
</evidence>
<keyword evidence="5" id="KW-0805">Transcription regulation</keyword>
<keyword evidence="15" id="KW-1185">Reference proteome</keyword>
<sequence>MEAELDSFQRQVAEKFNDLNASSGEILSLSWIGKLLDSFLSCQDEFRAIVFNHRSLIISKPPTDRLLSDYFERTVKALDVCNAIRYGIERIRQWRKLSDIVISALHSRRLIGEGQLRRAKKALVDLAIGMLDEKDQSSNASHRNRSFGRTKDNHNRSIVSRSLSWSVSRSWSASKQLQALANNLTAPRQNDVAASNGLAVPVYTMASVLLFVMWVLVAAIPCQDRGLQVNFSVPRHYQWAVPVMSLHDRIVEESKRRDRKNCCGLLMEIDRIEKSSRVMSELVDSIRFPLSEEKEVEVKERVEEFVEVHEVLKKGLDPFERKVREVFNRIVRSIKNNQRQQKKQRDHSKIESFGNLEPQDKTLYKTCGLEKNIIYKNRGGVKIRAETSLKLSFFNRMGRVKLKIKRLESTGNRQVTYSKRKSGILKKAKELSILCDIDIVLLMFSPTGKPTVFHGEHSCIEDVISKFSQLTPQERTKRKLESLEALKKTFKKLDHDVNIHEFLGARNQTIEVVYRPSLGLSNQVAISQAQLMECHRRLSCWTNIDRIENTEHLNLLEESLRKSIERIQFHKEHYTKNQLLPLDCTTTQFHSGIQLPLAMEGNKSMQEAHSMSWLPNNDNQETILPGESSFLPHREMEGVNPIYSNGFFESVKQEDQMCSNQGQQFEQLEQQGHGCLGLQQIGEEFSYPTSFGTTLGMDEDQEKKIKSEMELNNLQQQQQQQQQDPSSMYNPTANNGGCFQNPHDQSMFGTDHHHYHYQHHQNWVPGSMFGQASYNQQPN</sequence>
<dbReference type="PANTHER" id="PTHR31509">
    <property type="entry name" value="BPS1-LIKE PROTEIN"/>
    <property type="match status" value="1"/>
</dbReference>
<dbReference type="Pfam" id="PF00319">
    <property type="entry name" value="SRF-TF"/>
    <property type="match status" value="1"/>
</dbReference>
<dbReference type="PRINTS" id="PR00404">
    <property type="entry name" value="MADSDOMAIN"/>
</dbReference>
<dbReference type="GO" id="GO:0000981">
    <property type="term" value="F:DNA-binding transcription factor activity, RNA polymerase II-specific"/>
    <property type="evidence" value="ECO:0007669"/>
    <property type="project" value="InterPro"/>
</dbReference>
<dbReference type="eggNOG" id="KOG0014">
    <property type="taxonomic scope" value="Eukaryota"/>
</dbReference>
<evidence type="ECO:0000256" key="10">
    <source>
        <dbReference type="ARBA" id="ARBA00035114"/>
    </source>
</evidence>
<dbReference type="GO" id="GO:0000987">
    <property type="term" value="F:cis-regulatory region sequence-specific DNA binding"/>
    <property type="evidence" value="ECO:0007669"/>
    <property type="project" value="InterPro"/>
</dbReference>
<dbReference type="GO" id="GO:0010152">
    <property type="term" value="P:pollen maturation"/>
    <property type="evidence" value="ECO:0007669"/>
    <property type="project" value="UniProtKB-ARBA"/>
</dbReference>
<dbReference type="InterPro" id="IPR033897">
    <property type="entry name" value="SRF-like_MADS-box"/>
</dbReference>
<dbReference type="SUPFAM" id="SSF55455">
    <property type="entry name" value="SRF-like"/>
    <property type="match status" value="1"/>
</dbReference>
<keyword evidence="8" id="KW-0804">Transcription</keyword>
<dbReference type="Gramene" id="Bo8g068060.1">
    <property type="protein sequence ID" value="Bo8g068060.1"/>
    <property type="gene ID" value="Bo8g068060"/>
</dbReference>
<dbReference type="PROSITE" id="PS50066">
    <property type="entry name" value="MADS_BOX_2"/>
    <property type="match status" value="1"/>
</dbReference>
<evidence type="ECO:0000256" key="9">
    <source>
        <dbReference type="ARBA" id="ARBA00023242"/>
    </source>
</evidence>
<accession>A0A0D3DQ92</accession>
<dbReference type="Gene3D" id="3.40.1810.10">
    <property type="entry name" value="Transcription factor, MADS-box"/>
    <property type="match status" value="1"/>
</dbReference>
<dbReference type="InterPro" id="IPR002100">
    <property type="entry name" value="TF_MADSbox"/>
</dbReference>
<evidence type="ECO:0000313" key="14">
    <source>
        <dbReference type="EnsemblPlants" id="Bo8g068060.1"/>
    </source>
</evidence>
<feature type="transmembrane region" description="Helical" evidence="12">
    <location>
        <begin position="198"/>
        <end position="220"/>
    </location>
</feature>
<reference evidence="14 15" key="1">
    <citation type="journal article" date="2014" name="Genome Biol.">
        <title>Transcriptome and methylome profiling reveals relics of genome dominance in the mesopolyploid Brassica oleracea.</title>
        <authorList>
            <person name="Parkin I.A."/>
            <person name="Koh C."/>
            <person name="Tang H."/>
            <person name="Robinson S.J."/>
            <person name="Kagale S."/>
            <person name="Clarke W.E."/>
            <person name="Town C.D."/>
            <person name="Nixon J."/>
            <person name="Krishnakumar V."/>
            <person name="Bidwell S.L."/>
            <person name="Denoeud F."/>
            <person name="Belcram H."/>
            <person name="Links M.G."/>
            <person name="Just J."/>
            <person name="Clarke C."/>
            <person name="Bender T."/>
            <person name="Huebert T."/>
            <person name="Mason A.S."/>
            <person name="Pires J.C."/>
            <person name="Barker G."/>
            <person name="Moore J."/>
            <person name="Walley P.G."/>
            <person name="Manoli S."/>
            <person name="Batley J."/>
            <person name="Edwards D."/>
            <person name="Nelson M.N."/>
            <person name="Wang X."/>
            <person name="Paterson A.H."/>
            <person name="King G."/>
            <person name="Bancroft I."/>
            <person name="Chalhoub B."/>
            <person name="Sharpe A.G."/>
        </authorList>
    </citation>
    <scope>NUCLEOTIDE SEQUENCE</scope>
    <source>
        <strain evidence="14 15">cv. TO1000</strain>
    </source>
</reference>
<dbReference type="SMART" id="SM00432">
    <property type="entry name" value="MADS"/>
    <property type="match status" value="1"/>
</dbReference>
<comment type="similarity">
    <text evidence="10">Belongs to the ROH1 family.</text>
</comment>
<dbReference type="Proteomes" id="UP000032141">
    <property type="component" value="Chromosome C8"/>
</dbReference>
<feature type="compositionally biased region" description="Polar residues" evidence="11">
    <location>
        <begin position="724"/>
        <end position="745"/>
    </location>
</feature>
<dbReference type="CDD" id="cd00266">
    <property type="entry name" value="MADS_SRF_like"/>
    <property type="match status" value="1"/>
</dbReference>
<evidence type="ECO:0000256" key="3">
    <source>
        <dbReference type="ARBA" id="ARBA00022692"/>
    </source>
</evidence>
<dbReference type="FunFam" id="3.40.1810.10:FF:000010">
    <property type="entry name" value="Agamous-like MADS-box protein AGL30"/>
    <property type="match status" value="1"/>
</dbReference>
<evidence type="ECO:0000256" key="8">
    <source>
        <dbReference type="ARBA" id="ARBA00023163"/>
    </source>
</evidence>
<keyword evidence="9" id="KW-0539">Nucleus</keyword>
<reference evidence="14" key="2">
    <citation type="submission" date="2015-03" db="UniProtKB">
        <authorList>
            <consortium name="EnsemblPlants"/>
        </authorList>
    </citation>
    <scope>IDENTIFICATION</scope>
</reference>
<dbReference type="GO" id="GO:0005634">
    <property type="term" value="C:nucleus"/>
    <property type="evidence" value="ECO:0007669"/>
    <property type="project" value="UniProtKB-SubCell"/>
</dbReference>
<feature type="region of interest" description="Disordered" evidence="11">
    <location>
        <begin position="713"/>
        <end position="745"/>
    </location>
</feature>
<dbReference type="GO" id="GO:0046983">
    <property type="term" value="F:protein dimerization activity"/>
    <property type="evidence" value="ECO:0007669"/>
    <property type="project" value="InterPro"/>
</dbReference>
<evidence type="ECO:0000256" key="2">
    <source>
        <dbReference type="ARBA" id="ARBA00004167"/>
    </source>
</evidence>
<dbReference type="Pfam" id="PF05633">
    <property type="entry name" value="ROH1-like"/>
    <property type="match status" value="1"/>
</dbReference>
<evidence type="ECO:0000256" key="4">
    <source>
        <dbReference type="ARBA" id="ARBA00022989"/>
    </source>
</evidence>
<dbReference type="InterPro" id="IPR036879">
    <property type="entry name" value="TF_MADSbox_sf"/>
</dbReference>
<evidence type="ECO:0000256" key="5">
    <source>
        <dbReference type="ARBA" id="ARBA00023015"/>
    </source>
</evidence>
<comment type="subcellular location">
    <subcellularLocation>
        <location evidence="2">Membrane</location>
        <topology evidence="2">Single-pass membrane protein</topology>
    </subcellularLocation>
    <subcellularLocation>
        <location evidence="1">Nucleus</location>
    </subcellularLocation>
</comment>
<proteinExistence type="inferred from homology"/>
<dbReference type="GO" id="GO:0016020">
    <property type="term" value="C:membrane"/>
    <property type="evidence" value="ECO:0007669"/>
    <property type="project" value="UniProtKB-SubCell"/>
</dbReference>
<keyword evidence="7 12" id="KW-0472">Membrane</keyword>
<dbReference type="AlphaFoldDB" id="A0A0D3DQ92"/>
<feature type="domain" description="MADS-box" evidence="13">
    <location>
        <begin position="397"/>
        <end position="457"/>
    </location>
</feature>
<dbReference type="GO" id="GO:0080092">
    <property type="term" value="P:regulation of pollen tube growth"/>
    <property type="evidence" value="ECO:0007669"/>
    <property type="project" value="UniProtKB-ARBA"/>
</dbReference>
<keyword evidence="4 12" id="KW-1133">Transmembrane helix</keyword>
<protein>
    <recommendedName>
        <fullName evidence="13">MADS-box domain-containing protein</fullName>
    </recommendedName>
</protein>
<organism evidence="14 15">
    <name type="scientific">Brassica oleracea var. oleracea</name>
    <dbReference type="NCBI Taxonomy" id="109376"/>
    <lineage>
        <taxon>Eukaryota</taxon>
        <taxon>Viridiplantae</taxon>
        <taxon>Streptophyta</taxon>
        <taxon>Embryophyta</taxon>
        <taxon>Tracheophyta</taxon>
        <taxon>Spermatophyta</taxon>
        <taxon>Magnoliopsida</taxon>
        <taxon>eudicotyledons</taxon>
        <taxon>Gunneridae</taxon>
        <taxon>Pentapetalae</taxon>
        <taxon>rosids</taxon>
        <taxon>malvids</taxon>
        <taxon>Brassicales</taxon>
        <taxon>Brassicaceae</taxon>
        <taxon>Brassiceae</taxon>
        <taxon>Brassica</taxon>
    </lineage>
</organism>
<keyword evidence="3 12" id="KW-0812">Transmembrane</keyword>
<evidence type="ECO:0000259" key="13">
    <source>
        <dbReference type="PROSITE" id="PS50066"/>
    </source>
</evidence>
<evidence type="ECO:0000256" key="7">
    <source>
        <dbReference type="ARBA" id="ARBA00023136"/>
    </source>
</evidence>
<dbReference type="HOGENOM" id="CLU_359595_0_0_1"/>
<dbReference type="GO" id="GO:0045944">
    <property type="term" value="P:positive regulation of transcription by RNA polymerase II"/>
    <property type="evidence" value="ECO:0007669"/>
    <property type="project" value="InterPro"/>
</dbReference>
<dbReference type="InterPro" id="IPR008511">
    <property type="entry name" value="ROH1-like"/>
</dbReference>
<evidence type="ECO:0000313" key="15">
    <source>
        <dbReference type="Proteomes" id="UP000032141"/>
    </source>
</evidence>
<evidence type="ECO:0000256" key="6">
    <source>
        <dbReference type="ARBA" id="ARBA00023125"/>
    </source>
</evidence>
<evidence type="ECO:0000256" key="1">
    <source>
        <dbReference type="ARBA" id="ARBA00004123"/>
    </source>
</evidence>
<name>A0A0D3DQ92_BRAOL</name>